<gene>
    <name evidence="1" type="ORF">FWK35_00024488</name>
</gene>
<sequence>MLLNYCAQRVVTDIQLRSICKLTTTGFTSVVEMNP</sequence>
<comment type="caution">
    <text evidence="1">The sequence shown here is derived from an EMBL/GenBank/DDBJ whole genome shotgun (WGS) entry which is preliminary data.</text>
</comment>
<dbReference type="AlphaFoldDB" id="A0A6G0YFH9"/>
<dbReference type="Proteomes" id="UP000478052">
    <property type="component" value="Unassembled WGS sequence"/>
</dbReference>
<keyword evidence="2" id="KW-1185">Reference proteome</keyword>
<reference evidence="1 2" key="1">
    <citation type="submission" date="2019-08" db="EMBL/GenBank/DDBJ databases">
        <title>Whole genome of Aphis craccivora.</title>
        <authorList>
            <person name="Voronova N.V."/>
            <person name="Shulinski R.S."/>
            <person name="Bandarenka Y.V."/>
            <person name="Zhorov D.G."/>
            <person name="Warner D."/>
        </authorList>
    </citation>
    <scope>NUCLEOTIDE SEQUENCE [LARGE SCALE GENOMIC DNA]</scope>
    <source>
        <strain evidence="1">180601</strain>
        <tissue evidence="1">Whole Body</tissue>
    </source>
</reference>
<organism evidence="1 2">
    <name type="scientific">Aphis craccivora</name>
    <name type="common">Cowpea aphid</name>
    <dbReference type="NCBI Taxonomy" id="307492"/>
    <lineage>
        <taxon>Eukaryota</taxon>
        <taxon>Metazoa</taxon>
        <taxon>Ecdysozoa</taxon>
        <taxon>Arthropoda</taxon>
        <taxon>Hexapoda</taxon>
        <taxon>Insecta</taxon>
        <taxon>Pterygota</taxon>
        <taxon>Neoptera</taxon>
        <taxon>Paraneoptera</taxon>
        <taxon>Hemiptera</taxon>
        <taxon>Sternorrhyncha</taxon>
        <taxon>Aphidomorpha</taxon>
        <taxon>Aphidoidea</taxon>
        <taxon>Aphididae</taxon>
        <taxon>Aphidini</taxon>
        <taxon>Aphis</taxon>
        <taxon>Aphis</taxon>
    </lineage>
</organism>
<name>A0A6G0YFH9_APHCR</name>
<dbReference type="EMBL" id="VUJU01004280">
    <property type="protein sequence ID" value="KAF0754918.1"/>
    <property type="molecule type" value="Genomic_DNA"/>
</dbReference>
<evidence type="ECO:0000313" key="1">
    <source>
        <dbReference type="EMBL" id="KAF0754918.1"/>
    </source>
</evidence>
<protein>
    <submittedName>
        <fullName evidence="1">Uncharacterized protein</fullName>
    </submittedName>
</protein>
<evidence type="ECO:0000313" key="2">
    <source>
        <dbReference type="Proteomes" id="UP000478052"/>
    </source>
</evidence>
<accession>A0A6G0YFH9</accession>
<proteinExistence type="predicted"/>